<keyword evidence="1" id="KW-0285">Flavoprotein</keyword>
<dbReference type="AlphaFoldDB" id="A0A0W8EH95"/>
<comment type="caution">
    <text evidence="4">The sequence shown here is derived from an EMBL/GenBank/DDBJ whole genome shotgun (WGS) entry which is preliminary data.</text>
</comment>
<evidence type="ECO:0000256" key="2">
    <source>
        <dbReference type="ARBA" id="ARBA00022643"/>
    </source>
</evidence>
<reference evidence="4" key="1">
    <citation type="journal article" date="2015" name="Proc. Natl. Acad. Sci. U.S.A.">
        <title>Networks of energetic and metabolic interactions define dynamics in microbial communities.</title>
        <authorList>
            <person name="Embree M."/>
            <person name="Liu J.K."/>
            <person name="Al-Bassam M.M."/>
            <person name="Zengler K."/>
        </authorList>
    </citation>
    <scope>NUCLEOTIDE SEQUENCE</scope>
</reference>
<dbReference type="PANTHER" id="PTHR43278">
    <property type="entry name" value="NAD(P)H-DEPENDENT FMN-CONTAINING OXIDOREDUCTASE YWQN-RELATED"/>
    <property type="match status" value="1"/>
</dbReference>
<dbReference type="Pfam" id="PF03358">
    <property type="entry name" value="FMN_red"/>
    <property type="match status" value="1"/>
</dbReference>
<dbReference type="InterPro" id="IPR029039">
    <property type="entry name" value="Flavoprotein-like_sf"/>
</dbReference>
<feature type="domain" description="NADPH-dependent FMN reductase-like" evidence="3">
    <location>
        <begin position="26"/>
        <end position="186"/>
    </location>
</feature>
<gene>
    <name evidence="4" type="ORF">ASZ90_016706</name>
</gene>
<dbReference type="Gene3D" id="3.40.50.360">
    <property type="match status" value="1"/>
</dbReference>
<dbReference type="InterPro" id="IPR051796">
    <property type="entry name" value="ISF_SsuE-like"/>
</dbReference>
<evidence type="ECO:0000256" key="1">
    <source>
        <dbReference type="ARBA" id="ARBA00022630"/>
    </source>
</evidence>
<protein>
    <submittedName>
        <fullName evidence="4">Iron-sulfur flavoprotein</fullName>
    </submittedName>
</protein>
<organism evidence="4">
    <name type="scientific">hydrocarbon metagenome</name>
    <dbReference type="NCBI Taxonomy" id="938273"/>
    <lineage>
        <taxon>unclassified sequences</taxon>
        <taxon>metagenomes</taxon>
        <taxon>ecological metagenomes</taxon>
    </lineage>
</organism>
<dbReference type="SUPFAM" id="SSF52218">
    <property type="entry name" value="Flavoproteins"/>
    <property type="match status" value="1"/>
</dbReference>
<keyword evidence="2" id="KW-0288">FMN</keyword>
<dbReference type="GO" id="GO:0016491">
    <property type="term" value="F:oxidoreductase activity"/>
    <property type="evidence" value="ECO:0007669"/>
    <property type="project" value="InterPro"/>
</dbReference>
<name>A0A0W8EH95_9ZZZZ</name>
<dbReference type="PANTHER" id="PTHR43278:SF4">
    <property type="entry name" value="NAD(P)H-DEPENDENT FMN-CONTAINING OXIDOREDUCTASE YWQN-RELATED"/>
    <property type="match status" value="1"/>
</dbReference>
<accession>A0A0W8EH95</accession>
<proteinExistence type="predicted"/>
<evidence type="ECO:0000259" key="3">
    <source>
        <dbReference type="Pfam" id="PF03358"/>
    </source>
</evidence>
<sequence>MPAPLVGRKFGVGIIEPLAPDKAKGIKVLGISGSSRQQSGMSKSERLLQKALAQYGSYGCSTRFLRLKDLKIYYCEGNYSENPAYCTYPCQSTLKYADDEMQTVYDAVLDTEILLLATPIRWNNHSALVQKFVERMNSIENQYSWFGNRMIQKKVAGLIIIGHVDGIQHVAGNLLNFFAWLGFHIPDVSIASWVGENDEDTTKDWDQIQQNKYTQEDLQNLIHSSLRLAYQLKQEESL</sequence>
<evidence type="ECO:0000313" key="4">
    <source>
        <dbReference type="EMBL" id="KUG07909.1"/>
    </source>
</evidence>
<dbReference type="InterPro" id="IPR005025">
    <property type="entry name" value="FMN_Rdtase-like_dom"/>
</dbReference>
<dbReference type="EMBL" id="LNQE01001761">
    <property type="protein sequence ID" value="KUG07909.1"/>
    <property type="molecule type" value="Genomic_DNA"/>
</dbReference>